<dbReference type="Proteomes" id="UP000045285">
    <property type="component" value="Unassembled WGS sequence"/>
</dbReference>
<evidence type="ECO:0000313" key="5">
    <source>
        <dbReference type="Proteomes" id="UP000046122"/>
    </source>
</evidence>
<dbReference type="PANTHER" id="PTHR43664">
    <property type="entry name" value="MONOAMINE OXIDASE-RELATED"/>
    <property type="match status" value="1"/>
</dbReference>
<dbReference type="AlphaFoldDB" id="A0A090DCL8"/>
<evidence type="ECO:0000313" key="3">
    <source>
        <dbReference type="EMBL" id="CDX56557.1"/>
    </source>
</evidence>
<dbReference type="CDD" id="cd03441">
    <property type="entry name" value="R_hydratase_like"/>
    <property type="match status" value="1"/>
</dbReference>
<organism evidence="2 4">
    <name type="scientific">Mesorhizobium plurifarium</name>
    <dbReference type="NCBI Taxonomy" id="69974"/>
    <lineage>
        <taxon>Bacteria</taxon>
        <taxon>Pseudomonadati</taxon>
        <taxon>Pseudomonadota</taxon>
        <taxon>Alphaproteobacteria</taxon>
        <taxon>Hyphomicrobiales</taxon>
        <taxon>Phyllobacteriaceae</taxon>
        <taxon>Mesorhizobium</taxon>
    </lineage>
</organism>
<dbReference type="Gene3D" id="3.10.129.10">
    <property type="entry name" value="Hotdog Thioesterase"/>
    <property type="match status" value="1"/>
</dbReference>
<dbReference type="InterPro" id="IPR029069">
    <property type="entry name" value="HotDog_dom_sf"/>
</dbReference>
<evidence type="ECO:0000259" key="1">
    <source>
        <dbReference type="Pfam" id="PF01575"/>
    </source>
</evidence>
<dbReference type="Pfam" id="PF01575">
    <property type="entry name" value="MaoC_dehydratas"/>
    <property type="match status" value="1"/>
</dbReference>
<dbReference type="Proteomes" id="UP000046122">
    <property type="component" value="Unassembled WGS sequence"/>
</dbReference>
<name>A0A090DCL8_MESPL</name>
<gene>
    <name evidence="2" type="ORF">MPL3356_140102</name>
    <name evidence="3" type="ORF">MPL3365_230294</name>
</gene>
<protein>
    <submittedName>
        <fullName evidence="2">MaoC dehydratase-like protein</fullName>
    </submittedName>
</protein>
<reference evidence="4" key="2">
    <citation type="submission" date="2014-08" db="EMBL/GenBank/DDBJ databases">
        <authorList>
            <person name="Moulin L."/>
        </authorList>
    </citation>
    <scope>NUCLEOTIDE SEQUENCE [LARGE SCALE GENOMIC DNA]</scope>
</reference>
<reference evidence="2 5" key="1">
    <citation type="submission" date="2014-08" db="EMBL/GenBank/DDBJ databases">
        <authorList>
            <person name="Moulin Lionel"/>
        </authorList>
    </citation>
    <scope>NUCLEOTIDE SEQUENCE [LARGE SCALE GENOMIC DNA]</scope>
</reference>
<dbReference type="InterPro" id="IPR052342">
    <property type="entry name" value="MCH/BMMD"/>
</dbReference>
<dbReference type="PANTHER" id="PTHR43664:SF1">
    <property type="entry name" value="BETA-METHYLMALYL-COA DEHYDRATASE"/>
    <property type="match status" value="1"/>
</dbReference>
<evidence type="ECO:0000313" key="4">
    <source>
        <dbReference type="Proteomes" id="UP000045285"/>
    </source>
</evidence>
<keyword evidence="4" id="KW-1185">Reference proteome</keyword>
<accession>A0A090DCL8</accession>
<proteinExistence type="predicted"/>
<sequence>MSVDNSGKSLTGFGLSYEDVEVGDHFETYSREVTAAVIEAFAEMTGDRFEIHMSDEAVLRHGFPARVAHGLLVLSLVDGLKNNAIARFRAVASLGWTWRFSAPVLAGDTIKAEVTVADKRTTRNPARAILRLRFVVRNQRGRAIQEGENELMIYRRDMG</sequence>
<dbReference type="EMBL" id="CCNE01000016">
    <property type="protein sequence ID" value="CDX56557.1"/>
    <property type="molecule type" value="Genomic_DNA"/>
</dbReference>
<feature type="domain" description="MaoC-like" evidence="1">
    <location>
        <begin position="22"/>
        <end position="125"/>
    </location>
</feature>
<evidence type="ECO:0000313" key="2">
    <source>
        <dbReference type="EMBL" id="CDX13213.1"/>
    </source>
</evidence>
<dbReference type="InterPro" id="IPR002539">
    <property type="entry name" value="MaoC-like_dom"/>
</dbReference>
<dbReference type="EMBL" id="CCMZ01000006">
    <property type="protein sequence ID" value="CDX13213.1"/>
    <property type="molecule type" value="Genomic_DNA"/>
</dbReference>
<dbReference type="SUPFAM" id="SSF54637">
    <property type="entry name" value="Thioesterase/thiol ester dehydrase-isomerase"/>
    <property type="match status" value="1"/>
</dbReference>